<dbReference type="InterPro" id="IPR045939">
    <property type="entry name" value="YhcR_N"/>
</dbReference>
<proteinExistence type="predicted"/>
<organism evidence="3 4">
    <name type="scientific">Prevotella koreensis</name>
    <dbReference type="NCBI Taxonomy" id="2490854"/>
    <lineage>
        <taxon>Bacteria</taxon>
        <taxon>Pseudomonadati</taxon>
        <taxon>Bacteroidota</taxon>
        <taxon>Bacteroidia</taxon>
        <taxon>Bacteroidales</taxon>
        <taxon>Prevotellaceae</taxon>
        <taxon>Prevotella</taxon>
    </lineage>
</organism>
<feature type="domain" description="Endonuclease YhcR N-terminal" evidence="2">
    <location>
        <begin position="88"/>
        <end position="195"/>
    </location>
</feature>
<name>A0A432LHU3_9BACT</name>
<protein>
    <recommendedName>
        <fullName evidence="2">Endonuclease YhcR N-terminal domain-containing protein</fullName>
    </recommendedName>
</protein>
<evidence type="ECO:0000313" key="3">
    <source>
        <dbReference type="EMBL" id="RUL58693.1"/>
    </source>
</evidence>
<dbReference type="Pfam" id="PF19886">
    <property type="entry name" value="DUF6359"/>
    <property type="match status" value="1"/>
</dbReference>
<dbReference type="Proteomes" id="UP000278983">
    <property type="component" value="Unassembled WGS sequence"/>
</dbReference>
<evidence type="ECO:0000256" key="1">
    <source>
        <dbReference type="SAM" id="MobiDB-lite"/>
    </source>
</evidence>
<keyword evidence="4" id="KW-1185">Reference proteome</keyword>
<evidence type="ECO:0000259" key="2">
    <source>
        <dbReference type="Pfam" id="PF19886"/>
    </source>
</evidence>
<dbReference type="EMBL" id="RYYU01000001">
    <property type="protein sequence ID" value="RUL58693.1"/>
    <property type="molecule type" value="Genomic_DNA"/>
</dbReference>
<dbReference type="PROSITE" id="PS51257">
    <property type="entry name" value="PROKAR_LIPOPROTEIN"/>
    <property type="match status" value="1"/>
</dbReference>
<accession>A0A432LHU3</accession>
<sequence>MIKIMVCIALILSVTTSCEKGYYGENEDNKTVTPPDNKDDGNKKDDGTDKGDKDTGGGDESGDSGSDGSDTGNDNDETETQPTDNDKLTVNQFIKYNFTGQRWVTGYIVGACTKSIKNADFEPPFKYPQAILLADNPKEKYQGNVISIGLPSGSSARKQLNLVDNPKNYGKRISIFGERATYLGITGIKKPDGWEFE</sequence>
<feature type="compositionally biased region" description="Basic and acidic residues" evidence="1">
    <location>
        <begin position="36"/>
        <end position="56"/>
    </location>
</feature>
<dbReference type="AlphaFoldDB" id="A0A432LHU3"/>
<feature type="compositionally biased region" description="Low complexity" evidence="1">
    <location>
        <begin position="63"/>
        <end position="72"/>
    </location>
</feature>
<comment type="caution">
    <text evidence="3">The sequence shown here is derived from an EMBL/GenBank/DDBJ whole genome shotgun (WGS) entry which is preliminary data.</text>
</comment>
<feature type="region of interest" description="Disordered" evidence="1">
    <location>
        <begin position="23"/>
        <end position="86"/>
    </location>
</feature>
<reference evidence="3 4" key="1">
    <citation type="submission" date="2018-12" db="EMBL/GenBank/DDBJ databases">
        <title>Genome sequencing of Prevotella sp. KCOM 3155 (= JS262).</title>
        <authorList>
            <person name="Kook J.-K."/>
            <person name="Park S.-N."/>
            <person name="Lim Y.K."/>
        </authorList>
    </citation>
    <scope>NUCLEOTIDE SEQUENCE [LARGE SCALE GENOMIC DNA]</scope>
    <source>
        <strain evidence="3 4">KCOM 3155</strain>
    </source>
</reference>
<evidence type="ECO:0000313" key="4">
    <source>
        <dbReference type="Proteomes" id="UP000278983"/>
    </source>
</evidence>
<gene>
    <name evidence="3" type="ORF">EHV08_02165</name>
</gene>